<dbReference type="AlphaFoldDB" id="A0A8J3BMT1"/>
<keyword evidence="2" id="KW-1185">Reference proteome</keyword>
<protein>
    <submittedName>
        <fullName evidence="1">Uncharacterized protein</fullName>
    </submittedName>
</protein>
<name>A0A8J3BMT1_9FLAO</name>
<comment type="caution">
    <text evidence="1">The sequence shown here is derived from an EMBL/GenBank/DDBJ whole genome shotgun (WGS) entry which is preliminary data.</text>
</comment>
<evidence type="ECO:0000313" key="1">
    <source>
        <dbReference type="EMBL" id="GGK22533.1"/>
    </source>
</evidence>
<sequence>MPKIIFRLLLSFIAFVTLFVLIRQFVIPDSFGKYGHYRANSIDDNKARPLFYKGEKKCIECHQDIYDLQSADVHSEISCETCHPPIINATSDCKLNIPELKGTIEFCAQCHTKNAAREAIGFPNIDIEEHKGNKNCIECHNPHAPWELTE</sequence>
<evidence type="ECO:0000313" key="2">
    <source>
        <dbReference type="Proteomes" id="UP000612329"/>
    </source>
</evidence>
<gene>
    <name evidence="1" type="ORF">GCM10007962_15910</name>
</gene>
<reference evidence="1" key="1">
    <citation type="journal article" date="2014" name="Int. J. Syst. Evol. Microbiol.">
        <title>Complete genome sequence of Corynebacterium casei LMG S-19264T (=DSM 44701T), isolated from a smear-ripened cheese.</title>
        <authorList>
            <consortium name="US DOE Joint Genome Institute (JGI-PGF)"/>
            <person name="Walter F."/>
            <person name="Albersmeier A."/>
            <person name="Kalinowski J."/>
            <person name="Ruckert C."/>
        </authorList>
    </citation>
    <scope>NUCLEOTIDE SEQUENCE</scope>
    <source>
        <strain evidence="1">JCM 12862</strain>
    </source>
</reference>
<accession>A0A8J3BMT1</accession>
<dbReference type="EMBL" id="BMNR01000003">
    <property type="protein sequence ID" value="GGK22533.1"/>
    <property type="molecule type" value="Genomic_DNA"/>
</dbReference>
<dbReference type="Gene3D" id="1.10.287.3080">
    <property type="match status" value="1"/>
</dbReference>
<reference evidence="1" key="2">
    <citation type="submission" date="2020-09" db="EMBL/GenBank/DDBJ databases">
        <authorList>
            <person name="Sun Q."/>
            <person name="Ohkuma M."/>
        </authorList>
    </citation>
    <scope>NUCLEOTIDE SEQUENCE</scope>
    <source>
        <strain evidence="1">JCM 12862</strain>
    </source>
</reference>
<dbReference type="SUPFAM" id="SSF48695">
    <property type="entry name" value="Multiheme cytochromes"/>
    <property type="match status" value="1"/>
</dbReference>
<dbReference type="InterPro" id="IPR036280">
    <property type="entry name" value="Multihaem_cyt_sf"/>
</dbReference>
<proteinExistence type="predicted"/>
<dbReference type="RefSeq" id="WP_188651807.1">
    <property type="nucleotide sequence ID" value="NZ_BMNR01000003.1"/>
</dbReference>
<organism evidence="1 2">
    <name type="scientific">Yeosuana aromativorans</name>
    <dbReference type="NCBI Taxonomy" id="288019"/>
    <lineage>
        <taxon>Bacteria</taxon>
        <taxon>Pseudomonadati</taxon>
        <taxon>Bacteroidota</taxon>
        <taxon>Flavobacteriia</taxon>
        <taxon>Flavobacteriales</taxon>
        <taxon>Flavobacteriaceae</taxon>
        <taxon>Yeosuana</taxon>
    </lineage>
</organism>
<dbReference type="Proteomes" id="UP000612329">
    <property type="component" value="Unassembled WGS sequence"/>
</dbReference>